<keyword evidence="1" id="KW-1133">Transmembrane helix</keyword>
<keyword evidence="3" id="KW-1185">Reference proteome</keyword>
<dbReference type="Proteomes" id="UP001164705">
    <property type="component" value="Chromosome"/>
</dbReference>
<dbReference type="RefSeq" id="WP_267677303.1">
    <property type="nucleotide sequence ID" value="NZ_CP113088.1"/>
</dbReference>
<evidence type="ECO:0000256" key="1">
    <source>
        <dbReference type="SAM" id="Phobius"/>
    </source>
</evidence>
<dbReference type="KEGG" id="lnu:N7U66_03265"/>
<keyword evidence="1" id="KW-0812">Transmembrane</keyword>
<feature type="transmembrane region" description="Helical" evidence="1">
    <location>
        <begin position="229"/>
        <end position="252"/>
    </location>
</feature>
<accession>A0A9E8SHH8</accession>
<organism evidence="2 3">
    <name type="scientific">Lacinutrix neustonica</name>
    <dbReference type="NCBI Taxonomy" id="2980107"/>
    <lineage>
        <taxon>Bacteria</taxon>
        <taxon>Pseudomonadati</taxon>
        <taxon>Bacteroidota</taxon>
        <taxon>Flavobacteriia</taxon>
        <taxon>Flavobacteriales</taxon>
        <taxon>Flavobacteriaceae</taxon>
        <taxon>Lacinutrix</taxon>
    </lineage>
</organism>
<sequence length="387" mass="45148">MFDKLKNINFFQEKKFAIIGIVMGEVPFYEILVLDNKLDNLSIIDSFSTKHFDKIKEKVDLSIPILLNFSGKGVVSKKVLYKVNYLKEILFNASPEDFYIYELHQDKYEFVSIARKEVLDNLFGLFRKDNYLVLDYSIGPFVGVMLKKILNKELFFSGDSQLNFEEDLLVDFNNDIKNIDNYAIGQDKISSSQVPLFTTLLNHLYPFERISYDFEFLKPNKQELKLKKIFNSSVAFLGIFFLGALLSSYLLLNYYNNQYITYESQLYNLNHTYNQVRKLEAERQDKVIILQECRVLKENFIAFYVNDIVNNIPNNISLMSLVVNPKINKNKRTEKIILEPNTILIQGDSDSSLPLNTWVKDLKTKTWISKIEIRTIAIKEKTSVSLL</sequence>
<gene>
    <name evidence="2" type="ORF">N7U66_03265</name>
</gene>
<reference evidence="2" key="1">
    <citation type="submission" date="2022-11" db="EMBL/GenBank/DDBJ databases">
        <title>Lacinutrix neustonica HL-RS19T sp. nov., isolated from the surface microlayer sample of brackish Lake Shihwa.</title>
        <authorList>
            <person name="Choi J.Y."/>
            <person name="Hwang C.Y."/>
        </authorList>
    </citation>
    <scope>NUCLEOTIDE SEQUENCE</scope>
    <source>
        <strain evidence="2">HL-RS19</strain>
    </source>
</reference>
<keyword evidence="1" id="KW-0472">Membrane</keyword>
<evidence type="ECO:0000313" key="3">
    <source>
        <dbReference type="Proteomes" id="UP001164705"/>
    </source>
</evidence>
<evidence type="ECO:0000313" key="2">
    <source>
        <dbReference type="EMBL" id="WAC02705.1"/>
    </source>
</evidence>
<dbReference type="AlphaFoldDB" id="A0A9E8SHH8"/>
<protein>
    <submittedName>
        <fullName evidence="2">Uncharacterized protein</fullName>
    </submittedName>
</protein>
<dbReference type="EMBL" id="CP113088">
    <property type="protein sequence ID" value="WAC02705.1"/>
    <property type="molecule type" value="Genomic_DNA"/>
</dbReference>
<name>A0A9E8SHH8_9FLAO</name>
<proteinExistence type="predicted"/>